<feature type="transmembrane region" description="Helical" evidence="9">
    <location>
        <begin position="751"/>
        <end position="775"/>
    </location>
</feature>
<keyword evidence="4" id="KW-0813">Transport</keyword>
<feature type="transmembrane region" description="Helical" evidence="9">
    <location>
        <begin position="455"/>
        <end position="473"/>
    </location>
</feature>
<evidence type="ECO:0000256" key="7">
    <source>
        <dbReference type="ARBA" id="ARBA00022989"/>
    </source>
</evidence>
<feature type="transmembrane region" description="Helical" evidence="9">
    <location>
        <begin position="319"/>
        <end position="339"/>
    </location>
</feature>
<comment type="caution">
    <text evidence="10">The sequence shown here is derived from an EMBL/GenBank/DDBJ whole genome shotgun (WGS) entry which is preliminary data.</text>
</comment>
<feature type="transmembrane region" description="Helical" evidence="9">
    <location>
        <begin position="114"/>
        <end position="132"/>
    </location>
</feature>
<evidence type="ECO:0000256" key="2">
    <source>
        <dbReference type="ARBA" id="ARBA00004651"/>
    </source>
</evidence>
<evidence type="ECO:0000256" key="8">
    <source>
        <dbReference type="ARBA" id="ARBA00023136"/>
    </source>
</evidence>
<dbReference type="Pfam" id="PF06237">
    <property type="entry name" value="SLC52_ribofla_tr"/>
    <property type="match status" value="1"/>
</dbReference>
<dbReference type="PANTHER" id="PTHR12929:SF10">
    <property type="entry name" value="RIBOFLAVIN TRANSPORTER"/>
    <property type="match status" value="1"/>
</dbReference>
<feature type="transmembrane region" description="Helical" evidence="9">
    <location>
        <begin position="516"/>
        <end position="535"/>
    </location>
</feature>
<feature type="transmembrane region" description="Helical" evidence="9">
    <location>
        <begin position="692"/>
        <end position="713"/>
    </location>
</feature>
<name>A0A814UT65_9BILA</name>
<reference evidence="10" key="1">
    <citation type="submission" date="2021-02" db="EMBL/GenBank/DDBJ databases">
        <authorList>
            <person name="Nowell W R."/>
        </authorList>
    </citation>
    <scope>NUCLEOTIDE SEQUENCE</scope>
</reference>
<evidence type="ECO:0000313" key="11">
    <source>
        <dbReference type="Proteomes" id="UP000663860"/>
    </source>
</evidence>
<comment type="subcellular location">
    <subcellularLocation>
        <location evidence="2">Cell membrane</location>
        <topology evidence="2">Multi-pass membrane protein</topology>
    </subcellularLocation>
</comment>
<evidence type="ECO:0000256" key="9">
    <source>
        <dbReference type="SAM" id="Phobius"/>
    </source>
</evidence>
<dbReference type="InterPro" id="IPR009357">
    <property type="entry name" value="Riboflavin_transptr"/>
</dbReference>
<proteinExistence type="inferred from homology"/>
<dbReference type="AlphaFoldDB" id="A0A814UT65"/>
<keyword evidence="8 9" id="KW-0472">Membrane</keyword>
<gene>
    <name evidence="10" type="ORF">IZO911_LOCUS27323</name>
</gene>
<feature type="transmembrane region" description="Helical" evidence="9">
    <location>
        <begin position="379"/>
        <end position="403"/>
    </location>
</feature>
<dbReference type="GO" id="GO:0032217">
    <property type="term" value="F:riboflavin transmembrane transporter activity"/>
    <property type="evidence" value="ECO:0007669"/>
    <property type="project" value="InterPro"/>
</dbReference>
<sequence length="829" mass="93355">MNNEWIFVVHYSLQLDITLLFYRPHTDLISTVSNRFHFKAIVYILVILFGLGTWTNLAGVWIQLPIITPILPESWHLPAKLTLIINSANIFPILIVFASLVFKFNTSSFEVPVNFVLLCTSILFAIAFAFLWDKTADLFGTKQSVYLMGLCFITAITDCLSSTTFIPFLHRYEPIYLNAYFTGEALTALLPAMIGITQGIGKSDCVLFGNETNGTLIEVHHQPQYSVQTYFLLLSFLPLSALIAFTILQFMKTGRSKIKSTPVKSEHKQSSIFILMDNIEDIDVIQNTIATINNIEDKLKKPKKKPNQLKKFLMSEPGIFLFIVFQCSAMLYGVCQGLTTFSLNAYSVTTFHYTIITSQFAYPVMTLVAAFIPEVSSKIIYSLYAISTGLFVYIFLTVTGVWIQLPIITPILPESWHLPAKLTLIINSANIFPILIVFASLVFKFNTSSFEVPVNFVLLCTSILFAIAFAFLWDKTADLFGTKQSVYLMGLCFITAITDCLSSTTFIPFLHRYEPIYLNAYFTGEALTALLPAMIGITQGIGKSDCVLFGNETNGTLIEVHHQPQYSVQTYFLLLSFLPLSALVAFTILQFMKTGRSKIKSKPVKSEHKQSSIFILMDNIEDIDVIQNTIATINNIEDKFKKPKRKPNQLKKFLMSEPGIFLFIVFQCSAMLYGVCQGLTTFSLNAYSVTTFHYTIITSQFAYPVMTLVAAFIPEVSSKIIYSLYAISTGLFVYIFLTAKLSPCPPLVNQLFGHLIIFFVWILMNLTCSYIRILMGNYFRKNLGHRGLICFGIATQLGALIGATTNFALTNTFELFKERNICDKTLQCF</sequence>
<keyword evidence="5" id="KW-1003">Cell membrane</keyword>
<dbReference type="EMBL" id="CAJNOE010000369">
    <property type="protein sequence ID" value="CAF1178546.1"/>
    <property type="molecule type" value="Genomic_DNA"/>
</dbReference>
<dbReference type="Proteomes" id="UP000663860">
    <property type="component" value="Unassembled WGS sequence"/>
</dbReference>
<evidence type="ECO:0000256" key="1">
    <source>
        <dbReference type="ARBA" id="ARBA00000215"/>
    </source>
</evidence>
<accession>A0A814UT65</accession>
<feature type="transmembrane region" description="Helical" evidence="9">
    <location>
        <begin position="230"/>
        <end position="251"/>
    </location>
</feature>
<feature type="transmembrane region" description="Helical" evidence="9">
    <location>
        <begin position="660"/>
        <end position="680"/>
    </location>
</feature>
<feature type="transmembrane region" description="Helical" evidence="9">
    <location>
        <begin position="423"/>
        <end position="443"/>
    </location>
</feature>
<feature type="transmembrane region" description="Helical" evidence="9">
    <location>
        <begin position="351"/>
        <end position="372"/>
    </location>
</feature>
<feature type="transmembrane region" description="Helical" evidence="9">
    <location>
        <begin position="787"/>
        <end position="809"/>
    </location>
</feature>
<evidence type="ECO:0000256" key="6">
    <source>
        <dbReference type="ARBA" id="ARBA00022692"/>
    </source>
</evidence>
<feature type="transmembrane region" description="Helical" evidence="9">
    <location>
        <begin position="83"/>
        <end position="102"/>
    </location>
</feature>
<feature type="transmembrane region" description="Helical" evidence="9">
    <location>
        <begin position="720"/>
        <end position="739"/>
    </location>
</feature>
<feature type="transmembrane region" description="Helical" evidence="9">
    <location>
        <begin position="40"/>
        <end position="62"/>
    </location>
</feature>
<evidence type="ECO:0000256" key="4">
    <source>
        <dbReference type="ARBA" id="ARBA00022448"/>
    </source>
</evidence>
<evidence type="ECO:0000313" key="10">
    <source>
        <dbReference type="EMBL" id="CAF1178546.1"/>
    </source>
</evidence>
<dbReference type="SUPFAM" id="SSF103473">
    <property type="entry name" value="MFS general substrate transporter"/>
    <property type="match status" value="1"/>
</dbReference>
<comment type="similarity">
    <text evidence="3">Belongs to the riboflavin transporter family.</text>
</comment>
<dbReference type="PANTHER" id="PTHR12929">
    <property type="entry name" value="SOLUTE CARRIER FAMILY 52"/>
    <property type="match status" value="1"/>
</dbReference>
<evidence type="ECO:0000256" key="5">
    <source>
        <dbReference type="ARBA" id="ARBA00022475"/>
    </source>
</evidence>
<organism evidence="10 11">
    <name type="scientific">Adineta steineri</name>
    <dbReference type="NCBI Taxonomy" id="433720"/>
    <lineage>
        <taxon>Eukaryota</taxon>
        <taxon>Metazoa</taxon>
        <taxon>Spiralia</taxon>
        <taxon>Gnathifera</taxon>
        <taxon>Rotifera</taxon>
        <taxon>Eurotatoria</taxon>
        <taxon>Bdelloidea</taxon>
        <taxon>Adinetida</taxon>
        <taxon>Adinetidae</taxon>
        <taxon>Adineta</taxon>
    </lineage>
</organism>
<feature type="transmembrane region" description="Helical" evidence="9">
    <location>
        <begin position="485"/>
        <end position="509"/>
    </location>
</feature>
<feature type="transmembrane region" description="Helical" evidence="9">
    <location>
        <begin position="144"/>
        <end position="169"/>
    </location>
</feature>
<feature type="transmembrane region" description="Helical" evidence="9">
    <location>
        <begin position="571"/>
        <end position="592"/>
    </location>
</feature>
<dbReference type="InterPro" id="IPR036259">
    <property type="entry name" value="MFS_trans_sf"/>
</dbReference>
<comment type="catalytic activity">
    <reaction evidence="1">
        <text>riboflavin(in) = riboflavin(out)</text>
        <dbReference type="Rhea" id="RHEA:35015"/>
        <dbReference type="ChEBI" id="CHEBI:57986"/>
    </reaction>
</comment>
<keyword evidence="6 9" id="KW-0812">Transmembrane</keyword>
<keyword evidence="7 9" id="KW-1133">Transmembrane helix</keyword>
<evidence type="ECO:0000256" key="3">
    <source>
        <dbReference type="ARBA" id="ARBA00006366"/>
    </source>
</evidence>
<dbReference type="GO" id="GO:0005886">
    <property type="term" value="C:plasma membrane"/>
    <property type="evidence" value="ECO:0007669"/>
    <property type="project" value="UniProtKB-SubCell"/>
</dbReference>
<protein>
    <submittedName>
        <fullName evidence="10">Uncharacterized protein</fullName>
    </submittedName>
</protein>